<dbReference type="PANTHER" id="PTHR47506:SF1">
    <property type="entry name" value="HTH-TYPE TRANSCRIPTIONAL REGULATOR YJDC"/>
    <property type="match status" value="1"/>
</dbReference>
<dbReference type="PROSITE" id="PS50977">
    <property type="entry name" value="HTH_TETR_2"/>
    <property type="match status" value="1"/>
</dbReference>
<dbReference type="Gene3D" id="1.10.357.10">
    <property type="entry name" value="Tetracycline Repressor, domain 2"/>
    <property type="match status" value="1"/>
</dbReference>
<evidence type="ECO:0000256" key="4">
    <source>
        <dbReference type="PROSITE-ProRule" id="PRU00335"/>
    </source>
</evidence>
<evidence type="ECO:0000313" key="6">
    <source>
        <dbReference type="EMBL" id="PXW77757.1"/>
    </source>
</evidence>
<organism evidence="6 7">
    <name type="scientific">Blastomonas natatoria</name>
    <dbReference type="NCBI Taxonomy" id="34015"/>
    <lineage>
        <taxon>Bacteria</taxon>
        <taxon>Pseudomonadati</taxon>
        <taxon>Pseudomonadota</taxon>
        <taxon>Alphaproteobacteria</taxon>
        <taxon>Sphingomonadales</taxon>
        <taxon>Sphingomonadaceae</taxon>
        <taxon>Blastomonas</taxon>
    </lineage>
</organism>
<dbReference type="RefSeq" id="WP_167398457.1">
    <property type="nucleotide sequence ID" value="NZ_QJJM01000004.1"/>
</dbReference>
<evidence type="ECO:0000256" key="1">
    <source>
        <dbReference type="ARBA" id="ARBA00023015"/>
    </source>
</evidence>
<evidence type="ECO:0000256" key="2">
    <source>
        <dbReference type="ARBA" id="ARBA00023125"/>
    </source>
</evidence>
<comment type="caution">
    <text evidence="6">The sequence shown here is derived from an EMBL/GenBank/DDBJ whole genome shotgun (WGS) entry which is preliminary data.</text>
</comment>
<dbReference type="GO" id="GO:0003677">
    <property type="term" value="F:DNA binding"/>
    <property type="evidence" value="ECO:0007669"/>
    <property type="project" value="UniProtKB-UniRule"/>
</dbReference>
<dbReference type="SUPFAM" id="SSF46689">
    <property type="entry name" value="Homeodomain-like"/>
    <property type="match status" value="1"/>
</dbReference>
<keyword evidence="1" id="KW-0805">Transcription regulation</keyword>
<sequence>MADRQAQREKVIQALADHLLANGLGQTSLRQLAAACDTSDRMLLYYFTDKTEIMTTVLGRVTEHFSVVLDQALPAQEMAPHDLLLKATALIRTPAMRPTMRLWLDMVAAAAREEPPFPAIAKSLLHQLMHWIEVRLEGPSGDAKRQRAAFLLAVIDGIAMFDMKGGVAEADAAEAALTNIAML</sequence>
<proteinExistence type="predicted"/>
<dbReference type="PANTHER" id="PTHR47506">
    <property type="entry name" value="TRANSCRIPTIONAL REGULATORY PROTEIN"/>
    <property type="match status" value="1"/>
</dbReference>
<reference evidence="6 7" key="1">
    <citation type="submission" date="2018-05" db="EMBL/GenBank/DDBJ databases">
        <title>Genomic Encyclopedia of Type Strains, Phase IV (KMG-IV): sequencing the most valuable type-strain genomes for metagenomic binning, comparative biology and taxonomic classification.</title>
        <authorList>
            <person name="Goeker M."/>
        </authorList>
    </citation>
    <scope>NUCLEOTIDE SEQUENCE [LARGE SCALE GENOMIC DNA]</scope>
    <source>
        <strain evidence="6 7">DSM 3183</strain>
    </source>
</reference>
<keyword evidence="3" id="KW-0804">Transcription</keyword>
<feature type="DNA-binding region" description="H-T-H motif" evidence="4">
    <location>
        <begin position="28"/>
        <end position="47"/>
    </location>
</feature>
<protein>
    <submittedName>
        <fullName evidence="6">TetR family transcriptional regulator</fullName>
    </submittedName>
</protein>
<feature type="domain" description="HTH tetR-type" evidence="5">
    <location>
        <begin position="5"/>
        <end position="65"/>
    </location>
</feature>
<name>A0A2V3V7V3_9SPHN</name>
<evidence type="ECO:0000256" key="3">
    <source>
        <dbReference type="ARBA" id="ARBA00023163"/>
    </source>
</evidence>
<keyword evidence="7" id="KW-1185">Reference proteome</keyword>
<dbReference type="AlphaFoldDB" id="A0A2V3V7V3"/>
<evidence type="ECO:0000259" key="5">
    <source>
        <dbReference type="PROSITE" id="PS50977"/>
    </source>
</evidence>
<dbReference type="InterPro" id="IPR009057">
    <property type="entry name" value="Homeodomain-like_sf"/>
</dbReference>
<dbReference type="EMBL" id="QJJM01000004">
    <property type="protein sequence ID" value="PXW77757.1"/>
    <property type="molecule type" value="Genomic_DNA"/>
</dbReference>
<dbReference type="Proteomes" id="UP000248014">
    <property type="component" value="Unassembled WGS sequence"/>
</dbReference>
<gene>
    <name evidence="6" type="ORF">C7451_104253</name>
</gene>
<keyword evidence="2 4" id="KW-0238">DNA-binding</keyword>
<evidence type="ECO:0000313" key="7">
    <source>
        <dbReference type="Proteomes" id="UP000248014"/>
    </source>
</evidence>
<dbReference type="InterPro" id="IPR001647">
    <property type="entry name" value="HTH_TetR"/>
</dbReference>
<accession>A0A2V3V7V3</accession>